<evidence type="ECO:0000313" key="3">
    <source>
        <dbReference type="EMBL" id="GER94933.1"/>
    </source>
</evidence>
<dbReference type="AlphaFoldDB" id="A0A5J4L5L5"/>
<dbReference type="EMBL" id="BLAB01000001">
    <property type="protein sequence ID" value="GER94888.1"/>
    <property type="molecule type" value="Genomic_DNA"/>
</dbReference>
<dbReference type="EMBL" id="BLAB01000001">
    <property type="protein sequence ID" value="GER92299.1"/>
    <property type="molecule type" value="Genomic_DNA"/>
</dbReference>
<accession>A0A5J4L5L5</accession>
<organism evidence="3">
    <name type="scientific">hot springs metagenome</name>
    <dbReference type="NCBI Taxonomy" id="433727"/>
    <lineage>
        <taxon>unclassified sequences</taxon>
        <taxon>metagenomes</taxon>
        <taxon>ecological metagenomes</taxon>
    </lineage>
</organism>
<name>A0A5J4L5L5_9ZZZZ</name>
<comment type="caution">
    <text evidence="3">The sequence shown here is derived from an EMBL/GenBank/DDBJ whole genome shotgun (WGS) entry which is preliminary data.</text>
</comment>
<reference evidence="3" key="1">
    <citation type="submission" date="2019-10" db="EMBL/GenBank/DDBJ databases">
        <title>Metagenomic sequencing of thiosulfate-disproportionating enrichment culture.</title>
        <authorList>
            <person name="Umezawa K."/>
            <person name="Kojima H."/>
            <person name="Fukui M."/>
        </authorList>
    </citation>
    <scope>NUCLEOTIDE SEQUENCE</scope>
    <source>
        <strain evidence="3">45J</strain>
    </source>
</reference>
<evidence type="ECO:0000313" key="1">
    <source>
        <dbReference type="EMBL" id="GER92299.1"/>
    </source>
</evidence>
<protein>
    <submittedName>
        <fullName evidence="3">Uncharacterized protein</fullName>
    </submittedName>
</protein>
<dbReference type="EMBL" id="BLAB01000002">
    <property type="protein sequence ID" value="GER94933.1"/>
    <property type="molecule type" value="Genomic_DNA"/>
</dbReference>
<gene>
    <name evidence="1" type="ORF">A45J_0014</name>
    <name evidence="2" type="ORF">A45J_2654</name>
    <name evidence="3" type="ORF">A45J_2699</name>
</gene>
<proteinExistence type="predicted"/>
<evidence type="ECO:0000313" key="2">
    <source>
        <dbReference type="EMBL" id="GER94888.1"/>
    </source>
</evidence>
<sequence>MKRTEVISIKTTEEVKEKLIQLAERGYRSLSREMERLIEEAYFREFGRESSPIRRSSPVRKVQSA</sequence>